<evidence type="ECO:0000313" key="1">
    <source>
        <dbReference type="EMBL" id="JAH54703.1"/>
    </source>
</evidence>
<sequence length="28" mass="3238">MDIIQELLLTFPIIVLQKGTLDHNVIPY</sequence>
<reference evidence="1" key="2">
    <citation type="journal article" date="2015" name="Fish Shellfish Immunol.">
        <title>Early steps in the European eel (Anguilla anguilla)-Vibrio vulnificus interaction in the gills: Role of the RtxA13 toxin.</title>
        <authorList>
            <person name="Callol A."/>
            <person name="Pajuelo D."/>
            <person name="Ebbesson L."/>
            <person name="Teles M."/>
            <person name="MacKenzie S."/>
            <person name="Amaro C."/>
        </authorList>
    </citation>
    <scope>NUCLEOTIDE SEQUENCE</scope>
</reference>
<dbReference type="EMBL" id="GBXM01053874">
    <property type="protein sequence ID" value="JAH54703.1"/>
    <property type="molecule type" value="Transcribed_RNA"/>
</dbReference>
<proteinExistence type="predicted"/>
<accession>A0A0E9TPP1</accession>
<protein>
    <submittedName>
        <fullName evidence="1">Uncharacterized protein</fullName>
    </submittedName>
</protein>
<organism evidence="1">
    <name type="scientific">Anguilla anguilla</name>
    <name type="common">European freshwater eel</name>
    <name type="synonym">Muraena anguilla</name>
    <dbReference type="NCBI Taxonomy" id="7936"/>
    <lineage>
        <taxon>Eukaryota</taxon>
        <taxon>Metazoa</taxon>
        <taxon>Chordata</taxon>
        <taxon>Craniata</taxon>
        <taxon>Vertebrata</taxon>
        <taxon>Euteleostomi</taxon>
        <taxon>Actinopterygii</taxon>
        <taxon>Neopterygii</taxon>
        <taxon>Teleostei</taxon>
        <taxon>Anguilliformes</taxon>
        <taxon>Anguillidae</taxon>
        <taxon>Anguilla</taxon>
    </lineage>
</organism>
<dbReference type="AlphaFoldDB" id="A0A0E9TPP1"/>
<reference evidence="1" key="1">
    <citation type="submission" date="2014-11" db="EMBL/GenBank/DDBJ databases">
        <authorList>
            <person name="Amaro Gonzalez C."/>
        </authorList>
    </citation>
    <scope>NUCLEOTIDE SEQUENCE</scope>
</reference>
<name>A0A0E9TPP1_ANGAN</name>